<evidence type="ECO:0000259" key="7">
    <source>
        <dbReference type="PROSITE" id="PS51211"/>
    </source>
</evidence>
<evidence type="ECO:0000256" key="1">
    <source>
        <dbReference type="ARBA" id="ARBA00022729"/>
    </source>
</evidence>
<evidence type="ECO:0000256" key="6">
    <source>
        <dbReference type="SAM" id="SignalP"/>
    </source>
</evidence>
<evidence type="ECO:0000256" key="4">
    <source>
        <dbReference type="ARBA" id="ARBA00023180"/>
    </source>
</evidence>
<feature type="chain" id="PRO_5041917485" description="Vitellogenin domain-containing protein" evidence="6">
    <location>
        <begin position="31"/>
        <end position="3446"/>
    </location>
</feature>
<feature type="domain" description="VWFD" evidence="8">
    <location>
        <begin position="2860"/>
        <end position="3033"/>
    </location>
</feature>
<keyword evidence="4" id="KW-0325">Glycoprotein</keyword>
<dbReference type="Gene3D" id="2.30.230.10">
    <property type="entry name" value="Lipovitellin, beta-sheet shell regions, chain A"/>
    <property type="match status" value="1"/>
</dbReference>
<dbReference type="GO" id="GO:0005319">
    <property type="term" value="F:lipid transporter activity"/>
    <property type="evidence" value="ECO:0007669"/>
    <property type="project" value="InterPro"/>
</dbReference>
<feature type="signal peptide" evidence="6">
    <location>
        <begin position="1"/>
        <end position="30"/>
    </location>
</feature>
<dbReference type="InterPro" id="IPR015819">
    <property type="entry name" value="Lipid_transp_b-sht_shell"/>
</dbReference>
<organism evidence="9 10">
    <name type="scientific">Petrolisthes cinctipes</name>
    <name type="common">Flat porcelain crab</name>
    <dbReference type="NCBI Taxonomy" id="88211"/>
    <lineage>
        <taxon>Eukaryota</taxon>
        <taxon>Metazoa</taxon>
        <taxon>Ecdysozoa</taxon>
        <taxon>Arthropoda</taxon>
        <taxon>Crustacea</taxon>
        <taxon>Multicrustacea</taxon>
        <taxon>Malacostraca</taxon>
        <taxon>Eumalacostraca</taxon>
        <taxon>Eucarida</taxon>
        <taxon>Decapoda</taxon>
        <taxon>Pleocyemata</taxon>
        <taxon>Anomura</taxon>
        <taxon>Galatheoidea</taxon>
        <taxon>Porcellanidae</taxon>
        <taxon>Petrolisthes</taxon>
    </lineage>
</organism>
<dbReference type="Proteomes" id="UP001286313">
    <property type="component" value="Unassembled WGS sequence"/>
</dbReference>
<dbReference type="PANTHER" id="PTHR23345">
    <property type="entry name" value="VITELLOGENIN-RELATED"/>
    <property type="match status" value="1"/>
</dbReference>
<dbReference type="InterPro" id="IPR050733">
    <property type="entry name" value="Vitellogenin/Apolipophorin"/>
</dbReference>
<dbReference type="PROSITE" id="PS51233">
    <property type="entry name" value="VWFD"/>
    <property type="match status" value="1"/>
</dbReference>
<keyword evidence="3" id="KW-1015">Disulfide bond</keyword>
<dbReference type="GO" id="GO:0045735">
    <property type="term" value="F:nutrient reservoir activity"/>
    <property type="evidence" value="ECO:0007669"/>
    <property type="project" value="UniProtKB-KW"/>
</dbReference>
<sequence length="3446" mass="381593">MRDRLLMPILLPSLLLLLLLLAVGSQGVLATHTHRDIYVDGDDSLPPCHPNPQHCDGESLSLIPVGEPRVYQVSGWWKLEGDFSPSQPSSTSSSDSRTLKTRSTTLIGVGSLTRVSQCTLKITLSNVSFSDWPHETTARGDTETWVNVERGDVKAVCGREPVLSQHDIHLHSLARSIATAAINSVPDLGPSAVTVTERDHHGQCSTQYQLGRVWPAGHEVVKTRNLAECTHSKPHSTPLSALITNATWSCHQQYNVDSERLAHPEGWLSLHSVSCHEEVTLQNAATVFSSLTLTPLDLSYPHTTTPEQDEGLLHSLDLNSSGGTSPSLDDQNVQIYDTLGELCTQLEAGVTAHTTILYPRLISALSHLPKEMLVQLYHEVSAGRICPQHQRLRDLFSAAVRDTTTPAAAAAKCQLMTSRTVEFSRSWTASLAAVKEPTAEALLSCAELLSGAEWEGAVLGVAAMAGWAARRVCPATITSHHPCHLDHFQCPQGSVSERCQVGEAVNVIVSHLSGWLARCISPQSQSQVLVALHGLGNVGGFGPDVESGLRLCAGNYPSIPSSVRVTAMAVLGRGPCSHQIQNWLKWEVLNETNEVEVRITAFQSLRQCSPDEAEIVATLVTQRQSHAQVKSYLYDFVKEEKDWDDGTEESKTKRDVRQFSHHLLTNLTTMFGLPDTILETDIIFQNSFLPRSLALNFTSPLLSVFGGSAQAGIRLENLEELIQSIFGPGGMAGEGLGAWLAGLVSKASQLFTSISQEFVQSHNRHKRSRSPSDLAHLLARVRHQVVTELKGWVWAGMAGQDGYFSPFSVDPLALDWHDKITGWLEHILDSTYLALYDSDAEVTSGWAAVNEHVRVCNLVGVPVVLWRRAGGLATLAATSQVNLLRFLTNPTASTINIGLKFSGGMYHQFGLDVETLPGTVSASTTTQEDVAGEASTEVVIRGGDQVQVKVDLPQASLLNTLVVHTLDMPPDYSAVDNGDWNGHQSYIPVIDEECGTDTSDDHLMLTSMREKDPSVHSSRSAVNCNEALETTLGLKVVNSKWKITGQHTVGLGNQLRISKSQGVEGYKLAMSWKNPGANSVFVDIQFEAEETGGQDGRTQTERRAGIVFGLTYSPHFTIKIELHSHQLSAFAEASFVNDPNLKRVEVHLGYLNNLYGFKGELLLVQDGGHVTIKPRIVLAYPGRQEDALMEGYLARYHSDKVSSITLDLYTEGSLKERLDLAIKGTAEMRKTLTGATLVTLKNVHVATPTTTLGLEAALSIRTDGVECKVQVTWGGEVVVLDGRVMVDESDYQLSVEILLPSHPHLDTRLLCVTHSLPYLISNNLTLMIGPESTRREFQVTHSTAWQISNMDGVLTSDIMATQRSQFTFKVDNKLAITSAAASIDWQFDHSLEVNNRALENLVTVHLDDTSHVISANFYDQSEDLLKYHVELELTLGPHWHFSYLDTLEQIREGEWVGHSYTQMPSSRQYTTTSTLAMHSLGHDDFLVESRQEMQVMETEGEHSWTIIAEESVLWTATNVSLQANFYIENDNIFGIEASMENLVSSQLDLRLRSWARNLFECQVVLGNNGIATDLSFSLLIIPLNKEIKSTVAVGHDQCSGGTVDGQLAWGARDDPTHTLALSSSLQLPQDSHPLQLRGSLSLFGLMWDARLEAELGDILEDTHRLTFTFTLPDQSRFEMGSLLDIYAGEDELNLLSIFHLHLPAGENHNVTLRAGSIQQQTLTDARLELHVDSPISQKINFDVQFKRQMMAHRSNLNFTLLSHSEANYWKPIQAVAAGWWNRSNAAAEAGVHWGNLTLEIEGSGWHRKVEGEHEVEIEGMIRRPMAASWKQLKATVSGSFSMDHNPARLKVSQDISVERDETEVFKSSGEVKVNVPQVEGRLTLIHSGNMATRQMYKLDGMLTGREMEVRVVGSVNGEPVRVAIHYEDGRRARVQASYRSPRHFTITFTTHLRDISIGFRNGGGTTYSLNTEGELTYNGHSTKMIHQLSISRIQASSNFTLDPLLGNVFKLNMTRTKLDLNEWETEVDLSWGERTFSYHDKVRFPSIFDFTVMVEVDSPELYLHRVLALVEAGADDDIGQGFRVMLQKHNITMHNARIRFYKYESAGENVWEAGVRDVVLYSHAYQDVSLHHTFVPLTAGLQVKSNMTLGDTPVLAVGMKIADDTRELILGLCSTSDECIRLHVHIYALATLSTRTFTLNAHALNSLFWKSPEDPLIQNSVTLVAQHTPDRTVVSGGILRVECAEVNCISSIPQNMLHATLQLTHDSLDLTVNTTKRTIVLTSLVRESQEGELLPTSLPGGRLRRTLTLESYLWLDREGDPEGVLTWTSSMATYASARAAERVFISSLTHPSIAKPAVMRGRMQIRPSLTAVRLMFDVFSQPQDTLVLHLALKQHSAKYFFSGNLSKAGGSREHLGGMDVTVLPSPDNGEIGVSLMLPPKTPSFLVTQSEPQLQFNLNCKMVTKLANKTLSCKAQTATVNEEMSVGYQGGNGDHCWCGGVWLALLNRTFTLHHRSCRDPPNTQTALTKRDKGASKEELALKFGLVNPHHAEVDLLGSAGVNVHLHPPFLLHATAHHTRSLGEQWQYVILKAGEEIDSLTTSAKMVVQAVVSDTKKVKGFSSISTRTQTTSLSRYLRHHARLLTHEAMQDQLMADLILGANACVTITSLLWEGMVAYVSHNYAPTLSRYIEGTRMLMESIVMNTGATIVQLCAHLHHTTQATLNIIVHLPATILKQASSLPLFSGSYEWMVEHLRFLQQSAAYTFLRNTTIKTIKFLQTILAWIYNEEIGMKQNIKNKEAWNIWVPLLECSHSLPEVWQMIQGDTGFTQHTQYLTSTLLHWWHLFTHPLTLINTITPPFPGEGAIIGDKNFVSVDGRTFNLTPTSNCSRVLLTDSRDKLFTLVANWDQARAGMAYKLLLANKVVGIQPDLQVTINKRAISLPYTSETLTVLRDDRRLSVVAQDNLGRELVSMVCWTGARRTCVVGVSGWLHGDTRALLGTLNLDPANDFMRPSGKITQSKTVFKKSWQVGSGCRVAEESQPAPQPSTRTVQLCKRFFLHYTSPVMACHESVNIRPYYDTCLRYLASLESTIERTEHDTTASNVDRRYSESIIGGSPPISTSSADWNADEGDIDSYDNNGTVYEVSIQDVLLKLTESMDILEDLSSVEGGALCDVAAAYSTVCTRHQVVVPLPPLCDNGVVPSYHEPLSVEPQLDVVVLVSEDTCDTFTYNHLVRPLPQVLSRVARAKSISDIQIGVLGYGSGGGDIVYRSHGNSLLMPASQLRITRPPEDQRSQASLMQAMRAVSTFPFRPGSVRVALLLRCDARDIPKFTETLSDEMERRRLALFTLTPDTLMFNPSHPEAVRNTIGIDRWRVYNLKLDKTHSSDSWGVRHPSSNIAQLAMKSGGGVFSMSEIRQDPRARYYMKLFRRVLSKAIVKVVLGTYQQHQ</sequence>
<comment type="caution">
    <text evidence="9">The sequence shown here is derived from an EMBL/GenBank/DDBJ whole genome shotgun (WGS) entry which is preliminary data.</text>
</comment>
<protein>
    <recommendedName>
        <fullName evidence="11">Vitellogenin domain-containing protein</fullName>
    </recommendedName>
</protein>
<name>A0AAE1F5B5_PETCI</name>
<dbReference type="InterPro" id="IPR015255">
    <property type="entry name" value="Vitellinogen_open_b-sht"/>
</dbReference>
<feature type="domain" description="Vitellogenin" evidence="7">
    <location>
        <begin position="1"/>
        <end position="709"/>
    </location>
</feature>
<dbReference type="EMBL" id="JAWQEG010003217">
    <property type="protein sequence ID" value="KAK3867376.1"/>
    <property type="molecule type" value="Genomic_DNA"/>
</dbReference>
<dbReference type="InterPro" id="IPR015816">
    <property type="entry name" value="Vitellinogen_b-sht_N"/>
</dbReference>
<evidence type="ECO:0000256" key="5">
    <source>
        <dbReference type="PROSITE-ProRule" id="PRU00557"/>
    </source>
</evidence>
<evidence type="ECO:0000313" key="9">
    <source>
        <dbReference type="EMBL" id="KAK3867376.1"/>
    </source>
</evidence>
<dbReference type="PANTHER" id="PTHR23345:SF15">
    <property type="entry name" value="VITELLOGENIN 1-RELATED"/>
    <property type="match status" value="1"/>
</dbReference>
<keyword evidence="10" id="KW-1185">Reference proteome</keyword>
<dbReference type="SMART" id="SM00638">
    <property type="entry name" value="LPD_N"/>
    <property type="match status" value="1"/>
</dbReference>
<dbReference type="SMART" id="SM00216">
    <property type="entry name" value="VWD"/>
    <property type="match status" value="1"/>
</dbReference>
<evidence type="ECO:0000313" key="10">
    <source>
        <dbReference type="Proteomes" id="UP001286313"/>
    </source>
</evidence>
<evidence type="ECO:0000259" key="8">
    <source>
        <dbReference type="PROSITE" id="PS51233"/>
    </source>
</evidence>
<dbReference type="SUPFAM" id="SSF48431">
    <property type="entry name" value="Lipovitellin-phosvitin complex, superhelical domain"/>
    <property type="match status" value="1"/>
</dbReference>
<reference evidence="9" key="1">
    <citation type="submission" date="2023-10" db="EMBL/GenBank/DDBJ databases">
        <title>Genome assemblies of two species of porcelain crab, Petrolisthes cinctipes and Petrolisthes manimaculis (Anomura: Porcellanidae).</title>
        <authorList>
            <person name="Angst P."/>
        </authorList>
    </citation>
    <scope>NUCLEOTIDE SEQUENCE</scope>
    <source>
        <strain evidence="9">PB745_01</strain>
        <tissue evidence="9">Gill</tissue>
    </source>
</reference>
<dbReference type="Pfam" id="PF09172">
    <property type="entry name" value="Vit_open_b-sht"/>
    <property type="match status" value="1"/>
</dbReference>
<proteinExistence type="predicted"/>
<dbReference type="InterPro" id="IPR011030">
    <property type="entry name" value="Lipovitellin_superhlx_dom"/>
</dbReference>
<dbReference type="PROSITE" id="PS51211">
    <property type="entry name" value="VITELLOGENIN"/>
    <property type="match status" value="1"/>
</dbReference>
<accession>A0AAE1F5B5</accession>
<dbReference type="SUPFAM" id="SSF56968">
    <property type="entry name" value="Lipovitellin-phosvitin complex, beta-sheet shell regions"/>
    <property type="match status" value="2"/>
</dbReference>
<evidence type="ECO:0000256" key="3">
    <source>
        <dbReference type="ARBA" id="ARBA00023157"/>
    </source>
</evidence>
<keyword evidence="1 6" id="KW-0732">Signal</keyword>
<keyword evidence="2" id="KW-0758">Storage protein</keyword>
<dbReference type="Pfam" id="PF01347">
    <property type="entry name" value="Vitellogenin_N"/>
    <property type="match status" value="1"/>
</dbReference>
<dbReference type="Gene3D" id="1.25.10.20">
    <property type="entry name" value="Vitellinogen, superhelical"/>
    <property type="match status" value="1"/>
</dbReference>
<dbReference type="Pfam" id="PF00094">
    <property type="entry name" value="VWD"/>
    <property type="match status" value="1"/>
</dbReference>
<evidence type="ECO:0000256" key="2">
    <source>
        <dbReference type="ARBA" id="ARBA00022761"/>
    </source>
</evidence>
<dbReference type="InterPro" id="IPR001846">
    <property type="entry name" value="VWF_type-D"/>
</dbReference>
<dbReference type="InterPro" id="IPR001747">
    <property type="entry name" value="Vitellogenin_N"/>
</dbReference>
<evidence type="ECO:0008006" key="11">
    <source>
        <dbReference type="Google" id="ProtNLM"/>
    </source>
</evidence>
<gene>
    <name evidence="9" type="ORF">Pcinc_027160</name>
</gene>
<comment type="caution">
    <text evidence="5">Lacks conserved residue(s) required for the propagation of feature annotation.</text>
</comment>